<evidence type="ECO:0000256" key="1">
    <source>
        <dbReference type="ARBA" id="ARBA00008857"/>
    </source>
</evidence>
<dbReference type="PROSITE" id="PS51898">
    <property type="entry name" value="TYR_RECOMBINASE"/>
    <property type="match status" value="1"/>
</dbReference>
<dbReference type="GO" id="GO:0015074">
    <property type="term" value="P:DNA integration"/>
    <property type="evidence" value="ECO:0007669"/>
    <property type="project" value="UniProtKB-KW"/>
</dbReference>
<dbReference type="Gene3D" id="1.10.443.10">
    <property type="entry name" value="Intergrase catalytic core"/>
    <property type="match status" value="1"/>
</dbReference>
<sequence>MSAIKSPWMKSLDMFWTFLETSGKTRGTIYTYKSRYRSHIQPAFGTTPVAEVSVPDIERWHATLVREKGSGVARSVYLTISSLFNYAAGKSNGLSSSFQPFIESSPVRVSGAAKHRPERRDSEPVASPEQVEFIAAQCGNYRLAILLSAWSAVRLGELLALTRQDVTKRNEQYWVRISKQVQSRGEGLYETDPKSEAGYRTVPIPEALNNDVETHLRNVEKAKDSLLFPRTGGGWTHPNTLRNIFDRARDRWNKEHEDDTLDHFTFHALRHTALTRVGQAGATLEELKRYAGHSSAEVVAKYQHATKDRLAMLAQVLSSQI</sequence>
<evidence type="ECO:0000256" key="4">
    <source>
        <dbReference type="ARBA" id="ARBA00023172"/>
    </source>
</evidence>
<dbReference type="AlphaFoldDB" id="A0A7T2TGY5"/>
<dbReference type="EMBL" id="CP065682">
    <property type="protein sequence ID" value="QPS33624.1"/>
    <property type="molecule type" value="Genomic_DNA"/>
</dbReference>
<dbReference type="GO" id="GO:0003677">
    <property type="term" value="F:DNA binding"/>
    <property type="evidence" value="ECO:0007669"/>
    <property type="project" value="UniProtKB-UniRule"/>
</dbReference>
<keyword evidence="4" id="KW-0233">DNA recombination</keyword>
<evidence type="ECO:0000256" key="2">
    <source>
        <dbReference type="ARBA" id="ARBA00022908"/>
    </source>
</evidence>
<dbReference type="InterPro" id="IPR004107">
    <property type="entry name" value="Integrase_SAM-like_N"/>
</dbReference>
<feature type="domain" description="Core-binding (CB)" evidence="7">
    <location>
        <begin position="1"/>
        <end position="88"/>
    </location>
</feature>
<dbReference type="PANTHER" id="PTHR30349">
    <property type="entry name" value="PHAGE INTEGRASE-RELATED"/>
    <property type="match status" value="1"/>
</dbReference>
<evidence type="ECO:0000259" key="7">
    <source>
        <dbReference type="PROSITE" id="PS51900"/>
    </source>
</evidence>
<dbReference type="PROSITE" id="PS51900">
    <property type="entry name" value="CB"/>
    <property type="match status" value="1"/>
</dbReference>
<organism evidence="8 9">
    <name type="scientific">Brevibacterium casei</name>
    <dbReference type="NCBI Taxonomy" id="33889"/>
    <lineage>
        <taxon>Bacteria</taxon>
        <taxon>Bacillati</taxon>
        <taxon>Actinomycetota</taxon>
        <taxon>Actinomycetes</taxon>
        <taxon>Micrococcales</taxon>
        <taxon>Brevibacteriaceae</taxon>
        <taxon>Brevibacterium</taxon>
    </lineage>
</organism>
<evidence type="ECO:0000259" key="6">
    <source>
        <dbReference type="PROSITE" id="PS51898"/>
    </source>
</evidence>
<dbReference type="PANTHER" id="PTHR30349:SF64">
    <property type="entry name" value="PROPHAGE INTEGRASE INTD-RELATED"/>
    <property type="match status" value="1"/>
</dbReference>
<dbReference type="Pfam" id="PF14659">
    <property type="entry name" value="Phage_int_SAM_3"/>
    <property type="match status" value="1"/>
</dbReference>
<name>A0A7T2TGY5_9MICO</name>
<dbReference type="Pfam" id="PF00589">
    <property type="entry name" value="Phage_integrase"/>
    <property type="match status" value="1"/>
</dbReference>
<dbReference type="InterPro" id="IPR011010">
    <property type="entry name" value="DNA_brk_join_enz"/>
</dbReference>
<feature type="domain" description="Tyr recombinase" evidence="6">
    <location>
        <begin position="121"/>
        <end position="315"/>
    </location>
</feature>
<dbReference type="RefSeq" id="WP_197932013.1">
    <property type="nucleotide sequence ID" value="NZ_CP065682.1"/>
</dbReference>
<evidence type="ECO:0000256" key="3">
    <source>
        <dbReference type="ARBA" id="ARBA00023125"/>
    </source>
</evidence>
<comment type="similarity">
    <text evidence="1">Belongs to the 'phage' integrase family.</text>
</comment>
<protein>
    <submittedName>
        <fullName evidence="8">Site-specific integrase</fullName>
    </submittedName>
</protein>
<dbReference type="InterPro" id="IPR002104">
    <property type="entry name" value="Integrase_catalytic"/>
</dbReference>
<dbReference type="Gene3D" id="1.10.150.130">
    <property type="match status" value="1"/>
</dbReference>
<reference evidence="8 9" key="1">
    <citation type="submission" date="2020-12" db="EMBL/GenBank/DDBJ databases">
        <title>FDA dAtabase for Regulatory Grade micrObial Sequences (FDA-ARGOS): Supporting development and validation of Infectious Disease Dx tests.</title>
        <authorList>
            <person name="Sproer C."/>
            <person name="Gronow S."/>
            <person name="Severitt S."/>
            <person name="Schroder I."/>
            <person name="Tallon L."/>
            <person name="Sadzewicz L."/>
            <person name="Zhao X."/>
            <person name="Boylan J."/>
            <person name="Ott S."/>
            <person name="Bowen H."/>
            <person name="Vavikolanu K."/>
            <person name="Mehta A."/>
            <person name="Aluvathingal J."/>
            <person name="Nadendla S."/>
            <person name="Lowell S."/>
            <person name="Myers T."/>
            <person name="Yan Y."/>
            <person name="Sichtig H."/>
        </authorList>
    </citation>
    <scope>NUCLEOTIDE SEQUENCE [LARGE SCALE GENOMIC DNA]</scope>
    <source>
        <strain evidence="8 9">FDAARGOS_902</strain>
    </source>
</reference>
<dbReference type="SUPFAM" id="SSF56349">
    <property type="entry name" value="DNA breaking-rejoining enzymes"/>
    <property type="match status" value="1"/>
</dbReference>
<gene>
    <name evidence="8" type="ORF">I6G59_17150</name>
</gene>
<keyword evidence="3 5" id="KW-0238">DNA-binding</keyword>
<dbReference type="InterPro" id="IPR044068">
    <property type="entry name" value="CB"/>
</dbReference>
<dbReference type="InterPro" id="IPR050090">
    <property type="entry name" value="Tyrosine_recombinase_XerCD"/>
</dbReference>
<dbReference type="Proteomes" id="UP000594979">
    <property type="component" value="Chromosome"/>
</dbReference>
<dbReference type="CDD" id="cd00397">
    <property type="entry name" value="DNA_BRE_C"/>
    <property type="match status" value="1"/>
</dbReference>
<dbReference type="InterPro" id="IPR010998">
    <property type="entry name" value="Integrase_recombinase_N"/>
</dbReference>
<keyword evidence="2" id="KW-0229">DNA integration</keyword>
<proteinExistence type="inferred from homology"/>
<dbReference type="KEGG" id="bcau:I6G59_17150"/>
<accession>A0A7T2TGY5</accession>
<dbReference type="GO" id="GO:0006310">
    <property type="term" value="P:DNA recombination"/>
    <property type="evidence" value="ECO:0007669"/>
    <property type="project" value="UniProtKB-KW"/>
</dbReference>
<dbReference type="InterPro" id="IPR013762">
    <property type="entry name" value="Integrase-like_cat_sf"/>
</dbReference>
<evidence type="ECO:0000256" key="5">
    <source>
        <dbReference type="PROSITE-ProRule" id="PRU01248"/>
    </source>
</evidence>
<evidence type="ECO:0000313" key="8">
    <source>
        <dbReference type="EMBL" id="QPS33624.1"/>
    </source>
</evidence>
<evidence type="ECO:0000313" key="9">
    <source>
        <dbReference type="Proteomes" id="UP000594979"/>
    </source>
</evidence>